<evidence type="ECO:0000313" key="9">
    <source>
        <dbReference type="EMBL" id="CEJ57881.1"/>
    </source>
</evidence>
<sequence>MMESHAAQNVPGAQASAELTNEPIQRSSTVRTSSTLHHNEFDDRFLSRVRSFFNRDTHIGHVSRHPLRDEKNVEIHTWQGPNDPDNPFNWSKTYKWILTLTICFISILTGLPAGSYGAGNTWMEQQFHVQNEPFPNLAWATTSWNMGAAFWPLIFVPLTESSGRMPGYFVSYFILVVSLFPSAFAQNFATLVVTRFFGGGASSVSINIVGGSISDVWYGDKARSLPMSLFGFTSVVGIALGPFIGSAIQTIHKSSPWRWIFYIQIIYNAALIPVFWLILRETRGDVILKKRAKKLRRETGRPIYAESELNTTSVWKLLQVSFERPTRMLLTEPVVTFFTLWVSFAWGILFLFFSSVGQTFSHNYGWGTFTTGMVQLAISVGALIGTVVNPLQDWIYLRSARNNRESPGRPIPEARLYTSIPGSLLFAGGLFWYGWGSVGDGSIHWIVPTLGIGCTGVGIYSIYMAVVNYLTDAYEKYAASALSAASLGRNTFGAFLPLASFELFDTLGYGWAGSLLGFVGVALSVVPVVLVLKGPEIRRRSPFMRESMFESQGEMSQGETSQDDRPEKIGV</sequence>
<dbReference type="AlphaFoldDB" id="A0A0F7TPU8"/>
<feature type="transmembrane region" description="Helical" evidence="7">
    <location>
        <begin position="416"/>
        <end position="433"/>
    </location>
</feature>
<feature type="compositionally biased region" description="Polar residues" evidence="6">
    <location>
        <begin position="549"/>
        <end position="560"/>
    </location>
</feature>
<dbReference type="GO" id="GO:0005886">
    <property type="term" value="C:plasma membrane"/>
    <property type="evidence" value="ECO:0007669"/>
    <property type="project" value="UniProtKB-SubCell"/>
</dbReference>
<name>A0A0F7TPU8_PENBI</name>
<feature type="transmembrane region" description="Helical" evidence="7">
    <location>
        <begin position="165"/>
        <end position="184"/>
    </location>
</feature>
<feature type="region of interest" description="Disordered" evidence="6">
    <location>
        <begin position="549"/>
        <end position="571"/>
    </location>
</feature>
<accession>A0A0F7TPU8</accession>
<dbReference type="GO" id="GO:0022857">
    <property type="term" value="F:transmembrane transporter activity"/>
    <property type="evidence" value="ECO:0007669"/>
    <property type="project" value="InterPro"/>
</dbReference>
<dbReference type="Proteomes" id="UP000042958">
    <property type="component" value="Unassembled WGS sequence"/>
</dbReference>
<keyword evidence="5 7" id="KW-0472">Membrane</keyword>
<dbReference type="PROSITE" id="PS50850">
    <property type="entry name" value="MFS"/>
    <property type="match status" value="1"/>
</dbReference>
<feature type="region of interest" description="Disordered" evidence="6">
    <location>
        <begin position="1"/>
        <end position="33"/>
    </location>
</feature>
<dbReference type="Pfam" id="PF07690">
    <property type="entry name" value="MFS_1"/>
    <property type="match status" value="1"/>
</dbReference>
<evidence type="ECO:0000256" key="2">
    <source>
        <dbReference type="ARBA" id="ARBA00008335"/>
    </source>
</evidence>
<dbReference type="InterPro" id="IPR036259">
    <property type="entry name" value="MFS_trans_sf"/>
</dbReference>
<proteinExistence type="inferred from homology"/>
<keyword evidence="10" id="KW-1185">Reference proteome</keyword>
<feature type="transmembrane region" description="Helical" evidence="7">
    <location>
        <begin position="96"/>
        <end position="117"/>
    </location>
</feature>
<dbReference type="EMBL" id="CDHK01000005">
    <property type="protein sequence ID" value="CEJ57881.1"/>
    <property type="molecule type" value="Genomic_DNA"/>
</dbReference>
<evidence type="ECO:0000256" key="7">
    <source>
        <dbReference type="SAM" id="Phobius"/>
    </source>
</evidence>
<evidence type="ECO:0000313" key="10">
    <source>
        <dbReference type="Proteomes" id="UP000042958"/>
    </source>
</evidence>
<evidence type="ECO:0000256" key="5">
    <source>
        <dbReference type="ARBA" id="ARBA00023136"/>
    </source>
</evidence>
<dbReference type="InterPro" id="IPR011701">
    <property type="entry name" value="MFS"/>
</dbReference>
<feature type="transmembrane region" description="Helical" evidence="7">
    <location>
        <begin position="334"/>
        <end position="353"/>
    </location>
</feature>
<feature type="compositionally biased region" description="Polar residues" evidence="6">
    <location>
        <begin position="17"/>
        <end position="33"/>
    </location>
</feature>
<dbReference type="FunFam" id="1.20.1250.20:FF:000082">
    <property type="entry name" value="MFS multidrug transporter, putative"/>
    <property type="match status" value="1"/>
</dbReference>
<comment type="subcellular location">
    <subcellularLocation>
        <location evidence="1">Cell membrane</location>
        <topology evidence="1">Multi-pass membrane protein</topology>
    </subcellularLocation>
</comment>
<dbReference type="InterPro" id="IPR020846">
    <property type="entry name" value="MFS_dom"/>
</dbReference>
<protein>
    <submittedName>
        <fullName evidence="9">Putative Synaptic vesicle transporter SVOP</fullName>
    </submittedName>
</protein>
<feature type="transmembrane region" description="Helical" evidence="7">
    <location>
        <begin position="511"/>
        <end position="532"/>
    </location>
</feature>
<comment type="similarity">
    <text evidence="2">Belongs to the major facilitator superfamily.</text>
</comment>
<gene>
    <name evidence="9" type="ORF">PMG11_06559</name>
</gene>
<feature type="transmembrane region" description="Helical" evidence="7">
    <location>
        <begin position="260"/>
        <end position="279"/>
    </location>
</feature>
<dbReference type="OrthoDB" id="4426556at2759"/>
<feature type="transmembrane region" description="Helical" evidence="7">
    <location>
        <begin position="137"/>
        <end position="158"/>
    </location>
</feature>
<dbReference type="SUPFAM" id="SSF103473">
    <property type="entry name" value="MFS general substrate transporter"/>
    <property type="match status" value="1"/>
</dbReference>
<keyword evidence="4 7" id="KW-1133">Transmembrane helix</keyword>
<dbReference type="PANTHER" id="PTHR23502:SF61">
    <property type="entry name" value="MULTIDRUG TRANSPORTER, PUTATIVE (AFU_ORTHOLOGUE AFUA_3G02780)-RELATED"/>
    <property type="match status" value="1"/>
</dbReference>
<organism evidence="9 10">
    <name type="scientific">Penicillium brasilianum</name>
    <dbReference type="NCBI Taxonomy" id="104259"/>
    <lineage>
        <taxon>Eukaryota</taxon>
        <taxon>Fungi</taxon>
        <taxon>Dikarya</taxon>
        <taxon>Ascomycota</taxon>
        <taxon>Pezizomycotina</taxon>
        <taxon>Eurotiomycetes</taxon>
        <taxon>Eurotiomycetidae</taxon>
        <taxon>Eurotiales</taxon>
        <taxon>Aspergillaceae</taxon>
        <taxon>Penicillium</taxon>
    </lineage>
</organism>
<feature type="transmembrane region" description="Helical" evidence="7">
    <location>
        <begin position="445"/>
        <end position="470"/>
    </location>
</feature>
<keyword evidence="3 7" id="KW-0812">Transmembrane</keyword>
<feature type="transmembrane region" description="Helical" evidence="7">
    <location>
        <begin position="373"/>
        <end position="395"/>
    </location>
</feature>
<feature type="domain" description="Major facilitator superfamily (MFS) profile" evidence="8">
    <location>
        <begin position="98"/>
        <end position="538"/>
    </location>
</feature>
<feature type="compositionally biased region" description="Basic and acidic residues" evidence="6">
    <location>
        <begin position="562"/>
        <end position="571"/>
    </location>
</feature>
<feature type="transmembrane region" description="Helical" evidence="7">
    <location>
        <begin position="229"/>
        <end position="248"/>
    </location>
</feature>
<feature type="transmembrane region" description="Helical" evidence="7">
    <location>
        <begin position="477"/>
        <end position="499"/>
    </location>
</feature>
<evidence type="ECO:0000256" key="1">
    <source>
        <dbReference type="ARBA" id="ARBA00004651"/>
    </source>
</evidence>
<dbReference type="STRING" id="104259.A0A0F7TPU8"/>
<reference evidence="10" key="1">
    <citation type="journal article" date="2015" name="Genome Announc.">
        <title>Draft genome sequence of the fungus Penicillium brasilianum MG11.</title>
        <authorList>
            <person name="Horn F."/>
            <person name="Linde J."/>
            <person name="Mattern D.J."/>
            <person name="Walther G."/>
            <person name="Guthke R."/>
            <person name="Brakhage A.A."/>
            <person name="Valiante V."/>
        </authorList>
    </citation>
    <scope>NUCLEOTIDE SEQUENCE [LARGE SCALE GENOMIC DNA]</scope>
    <source>
        <strain evidence="10">MG11</strain>
    </source>
</reference>
<feature type="transmembrane region" description="Helical" evidence="7">
    <location>
        <begin position="196"/>
        <end position="217"/>
    </location>
</feature>
<dbReference type="Gene3D" id="1.20.1250.20">
    <property type="entry name" value="MFS general substrate transporter like domains"/>
    <property type="match status" value="1"/>
</dbReference>
<evidence type="ECO:0000256" key="4">
    <source>
        <dbReference type="ARBA" id="ARBA00022989"/>
    </source>
</evidence>
<evidence type="ECO:0000256" key="6">
    <source>
        <dbReference type="SAM" id="MobiDB-lite"/>
    </source>
</evidence>
<evidence type="ECO:0000259" key="8">
    <source>
        <dbReference type="PROSITE" id="PS50850"/>
    </source>
</evidence>
<evidence type="ECO:0000256" key="3">
    <source>
        <dbReference type="ARBA" id="ARBA00022692"/>
    </source>
</evidence>
<dbReference type="PANTHER" id="PTHR23502">
    <property type="entry name" value="MAJOR FACILITATOR SUPERFAMILY"/>
    <property type="match status" value="1"/>
</dbReference>